<dbReference type="GO" id="GO:0022829">
    <property type="term" value="F:wide pore channel activity"/>
    <property type="evidence" value="ECO:0007669"/>
    <property type="project" value="TreeGrafter"/>
</dbReference>
<gene>
    <name evidence="8" type="ORF">SEV965_LOCUS27088</name>
</gene>
<dbReference type="AlphaFoldDB" id="A0A815EZI1"/>
<proteinExistence type="predicted"/>
<evidence type="ECO:0000313" key="8">
    <source>
        <dbReference type="EMBL" id="CAF1316620.1"/>
    </source>
</evidence>
<dbReference type="GO" id="GO:0005576">
    <property type="term" value="C:extracellular region"/>
    <property type="evidence" value="ECO:0007669"/>
    <property type="project" value="UniProtKB-SubCell"/>
</dbReference>
<dbReference type="PANTHER" id="PTHR46096">
    <property type="entry name" value="PERFORIN-1"/>
    <property type="match status" value="1"/>
</dbReference>
<evidence type="ECO:0000256" key="6">
    <source>
        <dbReference type="ARBA" id="ARBA00023157"/>
    </source>
</evidence>
<evidence type="ECO:0000259" key="7">
    <source>
        <dbReference type="PROSITE" id="PS51412"/>
    </source>
</evidence>
<dbReference type="InterPro" id="IPR052784">
    <property type="entry name" value="Perforin-1_pore-forming"/>
</dbReference>
<dbReference type="InterPro" id="IPR020863">
    <property type="entry name" value="MACPF_CS"/>
</dbReference>
<dbReference type="PANTHER" id="PTHR46096:SF3">
    <property type="entry name" value="PERFORIN-1"/>
    <property type="match status" value="1"/>
</dbReference>
<dbReference type="PROSITE" id="PS51412">
    <property type="entry name" value="MACPF_2"/>
    <property type="match status" value="1"/>
</dbReference>
<organism evidence="8 9">
    <name type="scientific">Rotaria sordida</name>
    <dbReference type="NCBI Taxonomy" id="392033"/>
    <lineage>
        <taxon>Eukaryota</taxon>
        <taxon>Metazoa</taxon>
        <taxon>Spiralia</taxon>
        <taxon>Gnathifera</taxon>
        <taxon>Rotifera</taxon>
        <taxon>Eurotatoria</taxon>
        <taxon>Bdelloidea</taxon>
        <taxon>Philodinida</taxon>
        <taxon>Philodinidae</taxon>
        <taxon>Rotaria</taxon>
    </lineage>
</organism>
<dbReference type="Proteomes" id="UP000663889">
    <property type="component" value="Unassembled WGS sequence"/>
</dbReference>
<evidence type="ECO:0000256" key="3">
    <source>
        <dbReference type="ARBA" id="ARBA00022525"/>
    </source>
</evidence>
<evidence type="ECO:0000256" key="1">
    <source>
        <dbReference type="ARBA" id="ARBA00004370"/>
    </source>
</evidence>
<dbReference type="Pfam" id="PF01823">
    <property type="entry name" value="MACPF"/>
    <property type="match status" value="1"/>
</dbReference>
<keyword evidence="4" id="KW-0732">Signal</keyword>
<evidence type="ECO:0000256" key="4">
    <source>
        <dbReference type="ARBA" id="ARBA00022729"/>
    </source>
</evidence>
<protein>
    <recommendedName>
        <fullName evidence="7">MACPF domain-containing protein</fullName>
    </recommendedName>
</protein>
<dbReference type="InterPro" id="IPR020864">
    <property type="entry name" value="MACPF"/>
</dbReference>
<evidence type="ECO:0000256" key="2">
    <source>
        <dbReference type="ARBA" id="ARBA00004613"/>
    </source>
</evidence>
<evidence type="ECO:0000256" key="5">
    <source>
        <dbReference type="ARBA" id="ARBA00023136"/>
    </source>
</evidence>
<keyword evidence="3" id="KW-0964">Secreted</keyword>
<keyword evidence="6" id="KW-1015">Disulfide bond</keyword>
<name>A0A815EZI1_9BILA</name>
<dbReference type="EMBL" id="CAJNOU010002387">
    <property type="protein sequence ID" value="CAF1316620.1"/>
    <property type="molecule type" value="Genomic_DNA"/>
</dbReference>
<keyword evidence="5" id="KW-0472">Membrane</keyword>
<feature type="domain" description="MACPF" evidence="7">
    <location>
        <begin position="1"/>
        <end position="278"/>
    </location>
</feature>
<accession>A0A815EZI1</accession>
<evidence type="ECO:0000313" key="9">
    <source>
        <dbReference type="Proteomes" id="UP000663889"/>
    </source>
</evidence>
<comment type="caution">
    <text evidence="8">The sequence shown here is derived from an EMBL/GenBank/DDBJ whole genome shotgun (WGS) entry which is preliminary data.</text>
</comment>
<feature type="non-terminal residue" evidence="8">
    <location>
        <position position="1"/>
    </location>
</feature>
<dbReference type="GO" id="GO:0016020">
    <property type="term" value="C:membrane"/>
    <property type="evidence" value="ECO:0007669"/>
    <property type="project" value="UniProtKB-SubCell"/>
</dbReference>
<comment type="subcellular location">
    <subcellularLocation>
        <location evidence="1">Membrane</location>
    </subcellularLocation>
    <subcellularLocation>
        <location evidence="2">Secreted</location>
    </subcellularLocation>
</comment>
<dbReference type="PROSITE" id="PS00279">
    <property type="entry name" value="MACPF_1"/>
    <property type="match status" value="1"/>
</dbReference>
<reference evidence="8" key="1">
    <citation type="submission" date="2021-02" db="EMBL/GenBank/DDBJ databases">
        <authorList>
            <person name="Nowell W R."/>
        </authorList>
    </citation>
    <scope>NUCLEOTIDE SEQUENCE</scope>
</reference>
<dbReference type="GO" id="GO:0051607">
    <property type="term" value="P:defense response to virus"/>
    <property type="evidence" value="ECO:0007669"/>
    <property type="project" value="TreeGrafter"/>
</dbReference>
<sequence>EESLYPFKINAGGNERVYKTPRDAQITKISLRREVNCEDLSNSFGQFYSNYFRSNQIPGGRPFFFFQMFNSYPETLKKIYESMTKEAKSVGTSTSWWGLYSIQLAPPFILKLDPSFNSSVTALARLPIPTTDDQQVPYSVLLETYGTHYVTHVIVGGTAHVYTFVNQAFSNSSTFEEMSTQVGNTGSSWFSQTNDLNRSTSDSFRKNSNSFAVYQPPVVQTVEGKTEYQSWLAYAPQEPVVVNRTLAPLSNLFYRYPQVQAHLQRTIGYYLAKGDLPTLTQLQL</sequence>